<name>A0A1G8JAG0_9MICC</name>
<evidence type="ECO:0000256" key="1">
    <source>
        <dbReference type="SAM" id="Phobius"/>
    </source>
</evidence>
<dbReference type="Pfam" id="PF14030">
    <property type="entry name" value="DUF4245"/>
    <property type="match status" value="1"/>
</dbReference>
<keyword evidence="1" id="KW-1133">Transmembrane helix</keyword>
<evidence type="ECO:0000313" key="3">
    <source>
        <dbReference type="Proteomes" id="UP000199258"/>
    </source>
</evidence>
<evidence type="ECO:0008006" key="4">
    <source>
        <dbReference type="Google" id="ProtNLM"/>
    </source>
</evidence>
<dbReference type="InterPro" id="IPR025339">
    <property type="entry name" value="DUF4245"/>
</dbReference>
<protein>
    <recommendedName>
        <fullName evidence="4">DUF4245 domain-containing protein</fullName>
    </recommendedName>
</protein>
<keyword evidence="3" id="KW-1185">Reference proteome</keyword>
<accession>A0A1G8JAG0</accession>
<keyword evidence="1" id="KW-0472">Membrane</keyword>
<dbReference type="RefSeq" id="WP_090586675.1">
    <property type="nucleotide sequence ID" value="NZ_FNDT01000008.1"/>
</dbReference>
<proteinExistence type="predicted"/>
<reference evidence="2 3" key="1">
    <citation type="submission" date="2016-10" db="EMBL/GenBank/DDBJ databases">
        <authorList>
            <person name="de Groot N.N."/>
        </authorList>
    </citation>
    <scope>NUCLEOTIDE SEQUENCE [LARGE SCALE GENOMIC DNA]</scope>
    <source>
        <strain evidence="2 3">NP_1H</strain>
    </source>
</reference>
<dbReference type="OrthoDB" id="4801970at2"/>
<dbReference type="STRING" id="335973.SAMN04488693_108102"/>
<keyword evidence="1" id="KW-0812">Transmembrane</keyword>
<dbReference type="EMBL" id="FNDT01000008">
    <property type="protein sequence ID" value="SDI28063.1"/>
    <property type="molecule type" value="Genomic_DNA"/>
</dbReference>
<evidence type="ECO:0000313" key="2">
    <source>
        <dbReference type="EMBL" id="SDI28063.1"/>
    </source>
</evidence>
<feature type="transmembrane region" description="Helical" evidence="1">
    <location>
        <begin position="30"/>
        <end position="49"/>
    </location>
</feature>
<dbReference type="Proteomes" id="UP000199258">
    <property type="component" value="Unassembled WGS sequence"/>
</dbReference>
<organism evidence="2 3">
    <name type="scientific">Arthrobacter subterraneus</name>
    <dbReference type="NCBI Taxonomy" id="335973"/>
    <lineage>
        <taxon>Bacteria</taxon>
        <taxon>Bacillati</taxon>
        <taxon>Actinomycetota</taxon>
        <taxon>Actinomycetes</taxon>
        <taxon>Micrococcales</taxon>
        <taxon>Micrococcaceae</taxon>
        <taxon>Arthrobacter</taxon>
    </lineage>
</organism>
<sequence length="195" mass="20916">MSSTQENQQEAPVTPVLTAKQAKRANASSIGMFIATAVTLGLVLFVVLLNPTHTAETYTRDVDVATIASQAEDAAGYLPAAAELPDGWTSNYARWTGTASDGVAFWEVGYLTPEREFIQVTQTNNSNPTWLSQRLDDAVPSGQRVIDGVTWDLLDSTSGDVFLTTEQDGFTLILNGTADLTQFDVLGSALLAKLN</sequence>
<dbReference type="AlphaFoldDB" id="A0A1G8JAG0"/>
<gene>
    <name evidence="2" type="ORF">SAMN04488693_108102</name>
</gene>